<gene>
    <name evidence="3" type="ORF">IFM89_001915</name>
</gene>
<dbReference type="NCBIfam" id="TIGR00756">
    <property type="entry name" value="PPR"/>
    <property type="match status" value="5"/>
</dbReference>
<dbReference type="Proteomes" id="UP000631114">
    <property type="component" value="Unassembled WGS sequence"/>
</dbReference>
<evidence type="ECO:0000313" key="3">
    <source>
        <dbReference type="EMBL" id="KAF9618514.1"/>
    </source>
</evidence>
<protein>
    <recommendedName>
        <fullName evidence="5">Pentatricopeptide repeat-containing protein</fullName>
    </recommendedName>
</protein>
<comment type="caution">
    <text evidence="3">The sequence shown here is derived from an EMBL/GenBank/DDBJ whole genome shotgun (WGS) entry which is preliminary data.</text>
</comment>
<dbReference type="OrthoDB" id="428658at2759"/>
<name>A0A835IJZ3_9MAGN</name>
<dbReference type="InterPro" id="IPR046960">
    <property type="entry name" value="PPR_At4g14850-like_plant"/>
</dbReference>
<dbReference type="AlphaFoldDB" id="A0A835IJZ3"/>
<keyword evidence="1" id="KW-0677">Repeat</keyword>
<proteinExistence type="predicted"/>
<feature type="repeat" description="PPR" evidence="2">
    <location>
        <begin position="240"/>
        <end position="274"/>
    </location>
</feature>
<dbReference type="GO" id="GO:0003723">
    <property type="term" value="F:RNA binding"/>
    <property type="evidence" value="ECO:0007669"/>
    <property type="project" value="InterPro"/>
</dbReference>
<keyword evidence="4" id="KW-1185">Reference proteome</keyword>
<feature type="repeat" description="PPR" evidence="2">
    <location>
        <begin position="341"/>
        <end position="375"/>
    </location>
</feature>
<evidence type="ECO:0000313" key="4">
    <source>
        <dbReference type="Proteomes" id="UP000631114"/>
    </source>
</evidence>
<dbReference type="Pfam" id="PF01535">
    <property type="entry name" value="PPR"/>
    <property type="match status" value="3"/>
</dbReference>
<dbReference type="FunFam" id="1.25.40.10:FF:000393">
    <property type="entry name" value="Pentatricopeptide repeat-containing protein At1g20230"/>
    <property type="match status" value="1"/>
</dbReference>
<feature type="repeat" description="PPR" evidence="2">
    <location>
        <begin position="174"/>
        <end position="204"/>
    </location>
</feature>
<evidence type="ECO:0000256" key="2">
    <source>
        <dbReference type="PROSITE-ProRule" id="PRU00708"/>
    </source>
</evidence>
<dbReference type="PROSITE" id="PS51375">
    <property type="entry name" value="PPR"/>
    <property type="match status" value="5"/>
</dbReference>
<dbReference type="GO" id="GO:0009451">
    <property type="term" value="P:RNA modification"/>
    <property type="evidence" value="ECO:0007669"/>
    <property type="project" value="InterPro"/>
</dbReference>
<feature type="repeat" description="PPR" evidence="2">
    <location>
        <begin position="205"/>
        <end position="239"/>
    </location>
</feature>
<accession>A0A835IJZ3</accession>
<dbReference type="Gene3D" id="1.25.40.10">
    <property type="entry name" value="Tetratricopeptide repeat domain"/>
    <property type="match status" value="2"/>
</dbReference>
<evidence type="ECO:0000256" key="1">
    <source>
        <dbReference type="ARBA" id="ARBA00022737"/>
    </source>
</evidence>
<dbReference type="Pfam" id="PF13041">
    <property type="entry name" value="PPR_2"/>
    <property type="match status" value="1"/>
</dbReference>
<dbReference type="EMBL" id="JADFTS010000002">
    <property type="protein sequence ID" value="KAF9618514.1"/>
    <property type="molecule type" value="Genomic_DNA"/>
</dbReference>
<dbReference type="InterPro" id="IPR002885">
    <property type="entry name" value="PPR_rpt"/>
</dbReference>
<dbReference type="PANTHER" id="PTHR47926:SF347">
    <property type="entry name" value="PENTATRICOPEPTIDE REPEAT-CONTAINING PROTEIN"/>
    <property type="match status" value="1"/>
</dbReference>
<feature type="repeat" description="PPR" evidence="2">
    <location>
        <begin position="104"/>
        <end position="138"/>
    </location>
</feature>
<dbReference type="InterPro" id="IPR011990">
    <property type="entry name" value="TPR-like_helical_dom_sf"/>
</dbReference>
<reference evidence="3 4" key="1">
    <citation type="submission" date="2020-10" db="EMBL/GenBank/DDBJ databases">
        <title>The Coptis chinensis genome and diversification of protoberbering-type alkaloids.</title>
        <authorList>
            <person name="Wang B."/>
            <person name="Shu S."/>
            <person name="Song C."/>
            <person name="Liu Y."/>
        </authorList>
    </citation>
    <scope>NUCLEOTIDE SEQUENCE [LARGE SCALE GENOMIC DNA]</scope>
    <source>
        <strain evidence="3">HL-2020</strain>
        <tissue evidence="3">Leaf</tissue>
    </source>
</reference>
<dbReference type="PANTHER" id="PTHR47926">
    <property type="entry name" value="PENTATRICOPEPTIDE REPEAT-CONTAINING PROTEIN"/>
    <property type="match status" value="1"/>
</dbReference>
<organism evidence="3 4">
    <name type="scientific">Coptis chinensis</name>
    <dbReference type="NCBI Taxonomy" id="261450"/>
    <lineage>
        <taxon>Eukaryota</taxon>
        <taxon>Viridiplantae</taxon>
        <taxon>Streptophyta</taxon>
        <taxon>Embryophyta</taxon>
        <taxon>Tracheophyta</taxon>
        <taxon>Spermatophyta</taxon>
        <taxon>Magnoliopsida</taxon>
        <taxon>Ranunculales</taxon>
        <taxon>Ranunculaceae</taxon>
        <taxon>Coptidoideae</taxon>
        <taxon>Coptis</taxon>
    </lineage>
</organism>
<evidence type="ECO:0008006" key="5">
    <source>
        <dbReference type="Google" id="ProtNLM"/>
    </source>
</evidence>
<sequence>MINMVNRAYRGLKHKFPLGPKNTYVAMAKQGLSVIGESYSYYTVMTHLNSLTSSLSQTQQAHAHILKTGLSNYTHFSTKLISLYANSLNFSEAHLLINTFPNPDVFSFSTLISACSKFNHFNSLLGALHQMLSHGLLPDSYIFPSALKACAGLLDVRIGRELHGLACVTGFAFDSFVHSSLVHMYIKCGEMIDARKLFDRMCDRNVVTWSAMVAGYARKGCVDKAKELFEEMTSFGVEPNLVSWNGLIAGFNQNGYLSESVSVLCRMHSEGFVPDGTTISCVLPVVGDLQDSKMGIQIHGYVVKQGLQGDNCVVCALVDMYGKCGCPFEMKRVFDELAIMDLGSCNALVSGLSRNGLVDDALHTFMQFKDQEIELNVVSWTSIIASLCAKWQGYRSFRAF</sequence>